<reference evidence="2 3" key="1">
    <citation type="journal article" date="2017" name="Nat. Microbiol.">
        <title>Natural product diversity associated with the nematode symbionts Photorhabdus and Xenorhabdus.</title>
        <authorList>
            <person name="Tobias N.J."/>
            <person name="Wolff H."/>
            <person name="Djahanschiri B."/>
            <person name="Grundmann F."/>
            <person name="Kronenwerth M."/>
            <person name="Shi Y.M."/>
            <person name="Simonyi S."/>
            <person name="Grun P."/>
            <person name="Shapiro-Ilan D."/>
            <person name="Pidot S.J."/>
            <person name="Stinear T.P."/>
            <person name="Ebersberger I."/>
            <person name="Bode H.B."/>
        </authorList>
    </citation>
    <scope>NUCLEOTIDE SEQUENCE [LARGE SCALE GENOMIC DNA]</scope>
    <source>
        <strain evidence="2 3">DSM 17902</strain>
    </source>
</reference>
<dbReference type="Gene3D" id="3.40.50.12780">
    <property type="entry name" value="N-terminal domain of ligase-like"/>
    <property type="match status" value="1"/>
</dbReference>
<dbReference type="GO" id="GO:0031177">
    <property type="term" value="F:phosphopantetheine binding"/>
    <property type="evidence" value="ECO:0007669"/>
    <property type="project" value="TreeGrafter"/>
</dbReference>
<dbReference type="InterPro" id="IPR042099">
    <property type="entry name" value="ANL_N_sf"/>
</dbReference>
<dbReference type="NCBIfam" id="TIGR01733">
    <property type="entry name" value="AA-adenyl-dom"/>
    <property type="match status" value="1"/>
</dbReference>
<dbReference type="GO" id="GO:0005737">
    <property type="term" value="C:cytoplasm"/>
    <property type="evidence" value="ECO:0007669"/>
    <property type="project" value="TreeGrafter"/>
</dbReference>
<dbReference type="PROSITE" id="PS00455">
    <property type="entry name" value="AMP_BINDING"/>
    <property type="match status" value="1"/>
</dbReference>
<sequence>MTIDFSQPKLVHLMFEEQALKTPHRNAVIRGNESISYRELNELSNKLSHHLLALGVEKGDSIGICFYPCINTLVCILAILKIGAAYVPFDPMNPSERLALISNQLDNLRYIITNSETYDYFGSDKKQIILIDDLFSRIKSCSNENPAINVDEDNICYIVFTSGTTGTPKAVTVKHSGWANLLNWFEKKYKLDSESVNVLVSSFGFDISQRSMLSSLYVGSTLIISESKHFDPILIGELINKHHAKTLHLAPSSLYSIIEAWEDINSLPSLRYLFIGGEALSVPRISSWAENENRICNFIHQYGVAECTDVAMSYTMNNFSSYLKNGIPLGEPISNCNIHVLDEELNPVNIGDIGELVITGDGIGAGYVNNSELNSERFVKIKIHSKFVNAYRTGDFARIRCDGEIICIGRKDNQVKIRGILTNLSDIESVVKSCNNEIKEAIVVPYHENESDIKLCIFLYTDMDESLRPEIKKIKNSIINRLPKHMFPNKFKWIDSFPLTTNGKVNRIALSNLII</sequence>
<comment type="caution">
    <text evidence="2">The sequence shown here is derived from an EMBL/GenBank/DDBJ whole genome shotgun (WGS) entry which is preliminary data.</text>
</comment>
<dbReference type="Pfam" id="PF00501">
    <property type="entry name" value="AMP-binding"/>
    <property type="match status" value="1"/>
</dbReference>
<protein>
    <submittedName>
        <fullName evidence="2">Amino acid adenylation</fullName>
    </submittedName>
</protein>
<dbReference type="GO" id="GO:0044550">
    <property type="term" value="P:secondary metabolite biosynthetic process"/>
    <property type="evidence" value="ECO:0007669"/>
    <property type="project" value="TreeGrafter"/>
</dbReference>
<keyword evidence="3" id="KW-1185">Reference proteome</keyword>
<accession>A0A2D0JK72</accession>
<dbReference type="Gene3D" id="3.30.300.30">
    <property type="match status" value="1"/>
</dbReference>
<dbReference type="OrthoDB" id="5817163at2"/>
<dbReference type="GO" id="GO:0043041">
    <property type="term" value="P:amino acid activation for nonribosomal peptide biosynthetic process"/>
    <property type="evidence" value="ECO:0007669"/>
    <property type="project" value="TreeGrafter"/>
</dbReference>
<dbReference type="PANTHER" id="PTHR45527">
    <property type="entry name" value="NONRIBOSOMAL PEPTIDE SYNTHETASE"/>
    <property type="match status" value="1"/>
</dbReference>
<dbReference type="InterPro" id="IPR045851">
    <property type="entry name" value="AMP-bd_C_sf"/>
</dbReference>
<dbReference type="CDD" id="cd05930">
    <property type="entry name" value="A_NRPS"/>
    <property type="match status" value="1"/>
</dbReference>
<dbReference type="EMBL" id="NITZ01000039">
    <property type="protein sequence ID" value="PHM46539.1"/>
    <property type="molecule type" value="Genomic_DNA"/>
</dbReference>
<feature type="domain" description="AMP-dependent synthetase/ligase" evidence="1">
    <location>
        <begin position="15"/>
        <end position="367"/>
    </location>
</feature>
<dbReference type="PANTHER" id="PTHR45527:SF1">
    <property type="entry name" value="FATTY ACID SYNTHASE"/>
    <property type="match status" value="1"/>
</dbReference>
<name>A0A2D0JK72_9GAMM</name>
<organism evidence="2 3">
    <name type="scientific">Xenorhabdus miraniensis</name>
    <dbReference type="NCBI Taxonomy" id="351674"/>
    <lineage>
        <taxon>Bacteria</taxon>
        <taxon>Pseudomonadati</taxon>
        <taxon>Pseudomonadota</taxon>
        <taxon>Gammaproteobacteria</taxon>
        <taxon>Enterobacterales</taxon>
        <taxon>Morganellaceae</taxon>
        <taxon>Xenorhabdus</taxon>
    </lineage>
</organism>
<dbReference type="RefSeq" id="WP_099115916.1">
    <property type="nucleotide sequence ID" value="NZ_CAWNQI010000072.1"/>
</dbReference>
<evidence type="ECO:0000313" key="2">
    <source>
        <dbReference type="EMBL" id="PHM46539.1"/>
    </source>
</evidence>
<dbReference type="AlphaFoldDB" id="A0A2D0JK72"/>
<dbReference type="InterPro" id="IPR010071">
    <property type="entry name" value="AA_adenyl_dom"/>
</dbReference>
<dbReference type="Proteomes" id="UP000221980">
    <property type="component" value="Unassembled WGS sequence"/>
</dbReference>
<dbReference type="SUPFAM" id="SSF56801">
    <property type="entry name" value="Acetyl-CoA synthetase-like"/>
    <property type="match status" value="1"/>
</dbReference>
<dbReference type="InterPro" id="IPR000873">
    <property type="entry name" value="AMP-dep_synth/lig_dom"/>
</dbReference>
<evidence type="ECO:0000313" key="3">
    <source>
        <dbReference type="Proteomes" id="UP000221980"/>
    </source>
</evidence>
<gene>
    <name evidence="2" type="ORF">Xmir_04158</name>
</gene>
<proteinExistence type="predicted"/>
<dbReference type="InterPro" id="IPR020845">
    <property type="entry name" value="AMP-binding_CS"/>
</dbReference>
<evidence type="ECO:0000259" key="1">
    <source>
        <dbReference type="Pfam" id="PF00501"/>
    </source>
</evidence>